<accession>A0A1D2A0G6</accession>
<dbReference type="GO" id="GO:0005829">
    <property type="term" value="C:cytosol"/>
    <property type="evidence" value="ECO:0007669"/>
    <property type="project" value="TreeGrafter"/>
</dbReference>
<keyword evidence="7" id="KW-0472">Membrane</keyword>
<gene>
    <name evidence="13" type="ORF">g.81187</name>
</gene>
<sequence length="898" mass="92244">MSGTAGPLILSSPASRRLRLLHCAEAGNADEVAPFPGLDPSTSWTLAVADMAVLGAGVSEDAPSADPGGGPTQDPTIAVGLAVETMIRLQIPAGALVELSSVYAQDGPPGERPEHHLGRVMALGPGSAAAPDTAYMQPLLAHNLGAALDTSLLLCPSGARPNVRIARSPLDAVPAAASVSLAPVAVPASDVLTLHGERPGEEGGAPDDGADDDGADVVALLQAHFLAAPRVVARGDLLALPRARAPEPGLLLDALHGRAAVPGEEGRPRAGGAPILLRVTAVQPGPGPALFVPGTTESVLEGSARSSAPPSVLGFPSLQEGAPLAPAAAELARLLAGVAHPGSRRTPLRLAALLHGPPGAGRRSACLRAAAAAGFHALQVSAHSIRSPDIPEDKALEALRSAFTMATAFAPVLLLLRDVDALGAAGEAGGFAARAGAALAECVRRHATADHPVVLCAAAERPDALAPPLRRCFTHELEVAVPDARGRAAELACALGGLRPGLAPEVLQHVGQHTAGLTQRELRAVAAGAAVDALADRLPVQAVLDGRTTTSAKGVGVASTTAEQPQLAGAEARGDSQSLDITREALQRAVERVRTMAASDVGAPKIPSVKWEDVGGLEDVKRAILDTVELPLKHPELFSGGLRRRSGVLLYGPPGTGKTLLAKAVATECSINFLSVKGPELVNMYVGESERQVRQVFERAKRARPCVVFFDELDSLAPARGKGSDSGGVMDRVVAQLLAEIDSAQGGSGEGDIFLIGATNRPDLLDAALLRPGRLDKLLYVGIAPEPSSKQKVLEALSRKFTMDADVDLAAVAEACPPQFTGADMYALCSDAWMTAFKQHISKLGGLPAGGNGNASAIMVRQADFLQAATTLQPSLGEDEIAKYEVLRDQYEGGAARH</sequence>
<evidence type="ECO:0000256" key="4">
    <source>
        <dbReference type="ARBA" id="ARBA00022741"/>
    </source>
</evidence>
<evidence type="ECO:0000256" key="7">
    <source>
        <dbReference type="ARBA" id="ARBA00023136"/>
    </source>
</evidence>
<dbReference type="Gene3D" id="1.10.8.60">
    <property type="match status" value="1"/>
</dbReference>
<dbReference type="CDD" id="cd19527">
    <property type="entry name" value="RecA-like_PEX6_r2"/>
    <property type="match status" value="1"/>
</dbReference>
<protein>
    <recommendedName>
        <fullName evidence="8">Peroxisomal ATPase PEX6</fullName>
    </recommendedName>
    <alternativeName>
        <fullName evidence="9">Peroxin-6</fullName>
    </alternativeName>
</protein>
<proteinExistence type="inferred from homology"/>
<name>A0A1D2A0G6_AUXPR</name>
<evidence type="ECO:0000256" key="6">
    <source>
        <dbReference type="ARBA" id="ARBA00022840"/>
    </source>
</evidence>
<dbReference type="Pfam" id="PF00004">
    <property type="entry name" value="AAA"/>
    <property type="match status" value="2"/>
</dbReference>
<feature type="compositionally biased region" description="Acidic residues" evidence="11">
    <location>
        <begin position="204"/>
        <end position="213"/>
    </location>
</feature>
<evidence type="ECO:0000259" key="12">
    <source>
        <dbReference type="SMART" id="SM00382"/>
    </source>
</evidence>
<comment type="similarity">
    <text evidence="2">Belongs to the AAA ATPase family.</text>
</comment>
<dbReference type="InterPro" id="IPR003959">
    <property type="entry name" value="ATPase_AAA_core"/>
</dbReference>
<evidence type="ECO:0000256" key="9">
    <source>
        <dbReference type="ARBA" id="ARBA00034920"/>
    </source>
</evidence>
<comment type="subcellular location">
    <subcellularLocation>
        <location evidence="1">Membrane</location>
    </subcellularLocation>
</comment>
<feature type="region of interest" description="Disordered" evidence="11">
    <location>
        <begin position="555"/>
        <end position="575"/>
    </location>
</feature>
<reference evidence="13" key="1">
    <citation type="submission" date="2015-08" db="EMBL/GenBank/DDBJ databases">
        <authorList>
            <person name="Babu N.S."/>
            <person name="Beckwith C.J."/>
            <person name="Beseler K.G."/>
            <person name="Brison A."/>
            <person name="Carone J.V."/>
            <person name="Caskin T.P."/>
            <person name="Diamond M."/>
            <person name="Durham M.E."/>
            <person name="Foxe J.M."/>
            <person name="Go M."/>
            <person name="Henderson B.A."/>
            <person name="Jones I.B."/>
            <person name="McGettigan J.A."/>
            <person name="Micheletti S.J."/>
            <person name="Nasrallah M.E."/>
            <person name="Ortiz D."/>
            <person name="Piller C.R."/>
            <person name="Privatt S.R."/>
            <person name="Schneider S.L."/>
            <person name="Sharp S."/>
            <person name="Smith T.C."/>
            <person name="Stanton J.D."/>
            <person name="Ullery H.E."/>
            <person name="Wilson R.J."/>
            <person name="Serrano M.G."/>
            <person name="Buck G."/>
            <person name="Lee V."/>
            <person name="Wang Y."/>
            <person name="Carvalho R."/>
            <person name="Voegtly L."/>
            <person name="Shi R."/>
            <person name="Duckworth R."/>
            <person name="Johnson A."/>
            <person name="Loviza R."/>
            <person name="Walstead R."/>
            <person name="Shah Z."/>
            <person name="Kiflezghi M."/>
            <person name="Wade K."/>
            <person name="Ball S.L."/>
            <person name="Bradley K.W."/>
            <person name="Asai D.J."/>
            <person name="Bowman C.A."/>
            <person name="Russell D.A."/>
            <person name="Pope W.H."/>
            <person name="Jacobs-Sera D."/>
            <person name="Hendrix R.W."/>
            <person name="Hatfull G.F."/>
        </authorList>
    </citation>
    <scope>NUCLEOTIDE SEQUENCE</scope>
</reference>
<dbReference type="SMART" id="SM00382">
    <property type="entry name" value="AAA"/>
    <property type="match status" value="2"/>
</dbReference>
<evidence type="ECO:0000256" key="2">
    <source>
        <dbReference type="ARBA" id="ARBA00006914"/>
    </source>
</evidence>
<dbReference type="GO" id="GO:0005524">
    <property type="term" value="F:ATP binding"/>
    <property type="evidence" value="ECO:0007669"/>
    <property type="project" value="UniProtKB-KW"/>
</dbReference>
<dbReference type="InterPro" id="IPR003960">
    <property type="entry name" value="ATPase_AAA_CS"/>
</dbReference>
<dbReference type="EMBL" id="GDKF01005955">
    <property type="protein sequence ID" value="JAT72667.1"/>
    <property type="molecule type" value="Transcribed_RNA"/>
</dbReference>
<keyword evidence="5" id="KW-0378">Hydrolase</keyword>
<feature type="compositionally biased region" description="Polar residues" evidence="11">
    <location>
        <begin position="555"/>
        <end position="564"/>
    </location>
</feature>
<keyword evidence="4" id="KW-0547">Nucleotide-binding</keyword>
<dbReference type="InterPro" id="IPR027417">
    <property type="entry name" value="P-loop_NTPase"/>
</dbReference>
<dbReference type="PROSITE" id="PS00674">
    <property type="entry name" value="AAA"/>
    <property type="match status" value="1"/>
</dbReference>
<dbReference type="Gene3D" id="3.40.50.300">
    <property type="entry name" value="P-loop containing nucleotide triphosphate hydrolases"/>
    <property type="match status" value="2"/>
</dbReference>
<evidence type="ECO:0000256" key="11">
    <source>
        <dbReference type="SAM" id="MobiDB-lite"/>
    </source>
</evidence>
<evidence type="ECO:0000256" key="8">
    <source>
        <dbReference type="ARBA" id="ARBA00034811"/>
    </source>
</evidence>
<evidence type="ECO:0000256" key="3">
    <source>
        <dbReference type="ARBA" id="ARBA00022593"/>
    </source>
</evidence>
<evidence type="ECO:0000313" key="13">
    <source>
        <dbReference type="EMBL" id="JAT72667.1"/>
    </source>
</evidence>
<dbReference type="InterPro" id="IPR050168">
    <property type="entry name" value="AAA_ATPase_domain"/>
</dbReference>
<dbReference type="GO" id="GO:0016887">
    <property type="term" value="F:ATP hydrolysis activity"/>
    <property type="evidence" value="ECO:0007669"/>
    <property type="project" value="InterPro"/>
</dbReference>
<keyword evidence="6" id="KW-0067">ATP-binding</keyword>
<feature type="region of interest" description="Disordered" evidence="11">
    <location>
        <begin position="194"/>
        <end position="213"/>
    </location>
</feature>
<dbReference type="InterPro" id="IPR047533">
    <property type="entry name" value="RecA-like_PEX6_r2"/>
</dbReference>
<dbReference type="InterPro" id="IPR003593">
    <property type="entry name" value="AAA+_ATPase"/>
</dbReference>
<keyword evidence="3" id="KW-0962">Peroxisome biogenesis</keyword>
<feature type="domain" description="AAA+ ATPase" evidence="12">
    <location>
        <begin position="348"/>
        <end position="483"/>
    </location>
</feature>
<evidence type="ECO:0000256" key="1">
    <source>
        <dbReference type="ARBA" id="ARBA00004370"/>
    </source>
</evidence>
<organism evidence="13">
    <name type="scientific">Auxenochlorella protothecoides</name>
    <name type="common">Green microalga</name>
    <name type="synonym">Chlorella protothecoides</name>
    <dbReference type="NCBI Taxonomy" id="3075"/>
    <lineage>
        <taxon>Eukaryota</taxon>
        <taxon>Viridiplantae</taxon>
        <taxon>Chlorophyta</taxon>
        <taxon>core chlorophytes</taxon>
        <taxon>Trebouxiophyceae</taxon>
        <taxon>Chlorellales</taxon>
        <taxon>Chlorellaceae</taxon>
        <taxon>Auxenochlorella</taxon>
    </lineage>
</organism>
<dbReference type="GO" id="GO:0016558">
    <property type="term" value="P:protein import into peroxisome matrix"/>
    <property type="evidence" value="ECO:0007669"/>
    <property type="project" value="TreeGrafter"/>
</dbReference>
<evidence type="ECO:0000256" key="5">
    <source>
        <dbReference type="ARBA" id="ARBA00022801"/>
    </source>
</evidence>
<dbReference type="GO" id="GO:0005778">
    <property type="term" value="C:peroxisomal membrane"/>
    <property type="evidence" value="ECO:0007669"/>
    <property type="project" value="TreeGrafter"/>
</dbReference>
<feature type="domain" description="AAA+ ATPase" evidence="12">
    <location>
        <begin position="644"/>
        <end position="785"/>
    </location>
</feature>
<evidence type="ECO:0000256" key="10">
    <source>
        <dbReference type="ARBA" id="ARBA00048778"/>
    </source>
</evidence>
<dbReference type="FunFam" id="3.40.50.300:FF:000109">
    <property type="entry name" value="Peroxisomal biogenesis factor 6"/>
    <property type="match status" value="1"/>
</dbReference>
<dbReference type="SUPFAM" id="SSF52540">
    <property type="entry name" value="P-loop containing nucleoside triphosphate hydrolases"/>
    <property type="match status" value="2"/>
</dbReference>
<dbReference type="PANTHER" id="PTHR23077:SF9">
    <property type="entry name" value="PEROXISOMAL ATPASE PEX6"/>
    <property type="match status" value="1"/>
</dbReference>
<dbReference type="AlphaFoldDB" id="A0A1D2A0G6"/>
<comment type="catalytic activity">
    <reaction evidence="10">
        <text>ATP + H2O = ADP + phosphate + H(+)</text>
        <dbReference type="Rhea" id="RHEA:13065"/>
        <dbReference type="ChEBI" id="CHEBI:15377"/>
        <dbReference type="ChEBI" id="CHEBI:15378"/>
        <dbReference type="ChEBI" id="CHEBI:30616"/>
        <dbReference type="ChEBI" id="CHEBI:43474"/>
        <dbReference type="ChEBI" id="CHEBI:456216"/>
    </reaction>
    <physiologicalReaction direction="left-to-right" evidence="10">
        <dbReference type="Rhea" id="RHEA:13066"/>
    </physiologicalReaction>
</comment>
<dbReference type="PANTHER" id="PTHR23077">
    <property type="entry name" value="AAA-FAMILY ATPASE"/>
    <property type="match status" value="1"/>
</dbReference>